<protein>
    <submittedName>
        <fullName evidence="2">Uncharacterized protein</fullName>
    </submittedName>
</protein>
<dbReference type="AlphaFoldDB" id="W3XGE4"/>
<dbReference type="KEGG" id="pfy:PFICI_03130"/>
<feature type="region of interest" description="Disordered" evidence="1">
    <location>
        <begin position="201"/>
        <end position="246"/>
    </location>
</feature>
<dbReference type="OrthoDB" id="5207704at2759"/>
<keyword evidence="3" id="KW-1185">Reference proteome</keyword>
<dbReference type="eggNOG" id="ENOG502RN7X">
    <property type="taxonomic scope" value="Eukaryota"/>
</dbReference>
<dbReference type="RefSeq" id="XP_007829902.1">
    <property type="nucleotide sequence ID" value="XM_007831711.1"/>
</dbReference>
<feature type="compositionally biased region" description="Basic and acidic residues" evidence="1">
    <location>
        <begin position="233"/>
        <end position="245"/>
    </location>
</feature>
<feature type="compositionally biased region" description="Polar residues" evidence="1">
    <location>
        <begin position="201"/>
        <end position="223"/>
    </location>
</feature>
<dbReference type="Proteomes" id="UP000030651">
    <property type="component" value="Unassembled WGS sequence"/>
</dbReference>
<sequence>MDLNISSPVDQTPISSIILKQIGRCSSPAAAEALAPDSDQPQNAKWLQPKRQPRSNRDSLCARMNHNNRQRKATQQSRRWVIDSEDSVDLARSRCWLPSDAARKKPRLERQEAFRVPEMVYISDVVENDAELYRLGLLYDDDHVRGSGFSLNTIVHSNPVYPIRPAKRAQRGINTQYLDGWGECDEDGPLILGQLLTSTLDVPSTPEQEQPNMSYPTPASTPRHNGDFVGNRSESETHTEGRQSELEEDFICDWDMLPRLQREYSNTSTVVESIEIDAGVALETWIVLGETCSESH</sequence>
<organism evidence="2 3">
    <name type="scientific">Pestalotiopsis fici (strain W106-1 / CGMCC3.15140)</name>
    <dbReference type="NCBI Taxonomy" id="1229662"/>
    <lineage>
        <taxon>Eukaryota</taxon>
        <taxon>Fungi</taxon>
        <taxon>Dikarya</taxon>
        <taxon>Ascomycota</taxon>
        <taxon>Pezizomycotina</taxon>
        <taxon>Sordariomycetes</taxon>
        <taxon>Xylariomycetidae</taxon>
        <taxon>Amphisphaeriales</taxon>
        <taxon>Sporocadaceae</taxon>
        <taxon>Pestalotiopsis</taxon>
    </lineage>
</organism>
<gene>
    <name evidence="2" type="ORF">PFICI_03130</name>
</gene>
<dbReference type="InParanoid" id="W3XGE4"/>
<dbReference type="GeneID" id="19268143"/>
<evidence type="ECO:0000256" key="1">
    <source>
        <dbReference type="SAM" id="MobiDB-lite"/>
    </source>
</evidence>
<proteinExistence type="predicted"/>
<feature type="region of interest" description="Disordered" evidence="1">
    <location>
        <begin position="34"/>
        <end position="58"/>
    </location>
</feature>
<reference evidence="3" key="1">
    <citation type="journal article" date="2015" name="BMC Genomics">
        <title>Genomic and transcriptomic analysis of the endophytic fungus Pestalotiopsis fici reveals its lifestyle and high potential for synthesis of natural products.</title>
        <authorList>
            <person name="Wang X."/>
            <person name="Zhang X."/>
            <person name="Liu L."/>
            <person name="Xiang M."/>
            <person name="Wang W."/>
            <person name="Sun X."/>
            <person name="Che Y."/>
            <person name="Guo L."/>
            <person name="Liu G."/>
            <person name="Guo L."/>
            <person name="Wang C."/>
            <person name="Yin W.B."/>
            <person name="Stadler M."/>
            <person name="Zhang X."/>
            <person name="Liu X."/>
        </authorList>
    </citation>
    <scope>NUCLEOTIDE SEQUENCE [LARGE SCALE GENOMIC DNA]</scope>
    <source>
        <strain evidence="3">W106-1 / CGMCC3.15140</strain>
    </source>
</reference>
<dbReference type="HOGENOM" id="CLU_940422_0_0_1"/>
<evidence type="ECO:0000313" key="2">
    <source>
        <dbReference type="EMBL" id="ETS85105.1"/>
    </source>
</evidence>
<accession>W3XGE4</accession>
<evidence type="ECO:0000313" key="3">
    <source>
        <dbReference type="Proteomes" id="UP000030651"/>
    </source>
</evidence>
<name>W3XGE4_PESFW</name>
<dbReference type="EMBL" id="KI912110">
    <property type="protein sequence ID" value="ETS85105.1"/>
    <property type="molecule type" value="Genomic_DNA"/>
</dbReference>